<proteinExistence type="predicted"/>
<comment type="caution">
    <text evidence="1">The sequence shown here is derived from an EMBL/GenBank/DDBJ whole genome shotgun (WGS) entry which is preliminary data.</text>
</comment>
<keyword evidence="2" id="KW-1185">Reference proteome</keyword>
<accession>A0ABS4GDU7</accession>
<dbReference type="EMBL" id="JAGGKS010000004">
    <property type="protein sequence ID" value="MBP1925863.1"/>
    <property type="molecule type" value="Genomic_DNA"/>
</dbReference>
<organism evidence="1 2">
    <name type="scientific">Sedimentibacter acidaminivorans</name>
    <dbReference type="NCBI Taxonomy" id="913099"/>
    <lineage>
        <taxon>Bacteria</taxon>
        <taxon>Bacillati</taxon>
        <taxon>Bacillota</taxon>
        <taxon>Tissierellia</taxon>
        <taxon>Sedimentibacter</taxon>
    </lineage>
</organism>
<dbReference type="RefSeq" id="WP_209511597.1">
    <property type="nucleotide sequence ID" value="NZ_JAGGKS010000004.1"/>
</dbReference>
<dbReference type="Proteomes" id="UP001519342">
    <property type="component" value="Unassembled WGS sequence"/>
</dbReference>
<evidence type="ECO:0000313" key="1">
    <source>
        <dbReference type="EMBL" id="MBP1925863.1"/>
    </source>
</evidence>
<name>A0ABS4GDU7_9FIRM</name>
<gene>
    <name evidence="1" type="ORF">J2Z76_001724</name>
</gene>
<evidence type="ECO:0000313" key="2">
    <source>
        <dbReference type="Proteomes" id="UP001519342"/>
    </source>
</evidence>
<reference evidence="1 2" key="1">
    <citation type="submission" date="2021-03" db="EMBL/GenBank/DDBJ databases">
        <title>Genomic Encyclopedia of Type Strains, Phase IV (KMG-IV): sequencing the most valuable type-strain genomes for metagenomic binning, comparative biology and taxonomic classification.</title>
        <authorList>
            <person name="Goeker M."/>
        </authorList>
    </citation>
    <scope>NUCLEOTIDE SEQUENCE [LARGE SCALE GENOMIC DNA]</scope>
    <source>
        <strain evidence="1 2">DSM 24004</strain>
    </source>
</reference>
<sequence>MNDLVAIKGNDVFTDSLVIAEGTNNKHISIKELINDYKNDFLDFGTLSVLNR</sequence>
<protein>
    <submittedName>
        <fullName evidence="1">Phage regulator Rha-like protein</fullName>
    </submittedName>
</protein>